<keyword evidence="1" id="KW-0472">Membrane</keyword>
<geneLocation type="mitochondrion" evidence="2"/>
<name>A0A101M2A2_PICGL</name>
<proteinExistence type="predicted"/>
<evidence type="ECO:0000313" key="2">
    <source>
        <dbReference type="EMBL" id="KUM49599.1"/>
    </source>
</evidence>
<keyword evidence="1" id="KW-1133">Transmembrane helix</keyword>
<dbReference type="AlphaFoldDB" id="A0A101M2A2"/>
<dbReference type="EMBL" id="LKAM01000002">
    <property type="protein sequence ID" value="KUM49599.1"/>
    <property type="molecule type" value="Genomic_DNA"/>
</dbReference>
<keyword evidence="2" id="KW-0496">Mitochondrion</keyword>
<keyword evidence="1" id="KW-0812">Transmembrane</keyword>
<sequence length="77" mass="9207">MLHKIKHRWLNQSFEISAEFSYVHPLPMFPDLHFQSLHLLLLQGHHLFYNLVLLLLLLFTFLNIVRKKDIISLNVSN</sequence>
<protein>
    <submittedName>
        <fullName evidence="2">Uncharacterized protein</fullName>
    </submittedName>
</protein>
<comment type="caution">
    <text evidence="2">The sequence shown here is derived from an EMBL/GenBank/DDBJ whole genome shotgun (WGS) entry which is preliminary data.</text>
</comment>
<feature type="transmembrane region" description="Helical" evidence="1">
    <location>
        <begin position="47"/>
        <end position="65"/>
    </location>
</feature>
<evidence type="ECO:0000256" key="1">
    <source>
        <dbReference type="SAM" id="Phobius"/>
    </source>
</evidence>
<accession>A0A101M2A2</accession>
<gene>
    <name evidence="2" type="ORF">ABT39_MTgene2824</name>
</gene>
<reference evidence="2" key="1">
    <citation type="journal article" date="2015" name="Genome Biol. Evol.">
        <title>Organellar Genomes of White Spruce (Picea glauca): Assembly and Annotation.</title>
        <authorList>
            <person name="Jackman S.D."/>
            <person name="Warren R.L."/>
            <person name="Gibb E.A."/>
            <person name="Vandervalk B.P."/>
            <person name="Mohamadi H."/>
            <person name="Chu J."/>
            <person name="Raymond A."/>
            <person name="Pleasance S."/>
            <person name="Coope R."/>
            <person name="Wildung M.R."/>
            <person name="Ritland C.E."/>
            <person name="Bousquet J."/>
            <person name="Jones S.J."/>
            <person name="Bohlmann J."/>
            <person name="Birol I."/>
        </authorList>
    </citation>
    <scope>NUCLEOTIDE SEQUENCE [LARGE SCALE GENOMIC DNA]</scope>
    <source>
        <tissue evidence="2">Flushing bud</tissue>
    </source>
</reference>
<organism evidence="2">
    <name type="scientific">Picea glauca</name>
    <name type="common">White spruce</name>
    <name type="synonym">Pinus glauca</name>
    <dbReference type="NCBI Taxonomy" id="3330"/>
    <lineage>
        <taxon>Eukaryota</taxon>
        <taxon>Viridiplantae</taxon>
        <taxon>Streptophyta</taxon>
        <taxon>Embryophyta</taxon>
        <taxon>Tracheophyta</taxon>
        <taxon>Spermatophyta</taxon>
        <taxon>Pinopsida</taxon>
        <taxon>Pinidae</taxon>
        <taxon>Conifers I</taxon>
        <taxon>Pinales</taxon>
        <taxon>Pinaceae</taxon>
        <taxon>Picea</taxon>
    </lineage>
</organism>